<dbReference type="PANTHER" id="PTHR43499:SF1">
    <property type="entry name" value="ABC TRANSPORTER I FAMILY MEMBER 1"/>
    <property type="match status" value="1"/>
</dbReference>
<dbReference type="AlphaFoldDB" id="A0A087M001"/>
<keyword evidence="5" id="KW-0067">ATP-binding</keyword>
<evidence type="ECO:0000256" key="5">
    <source>
        <dbReference type="ARBA" id="ARBA00022840"/>
    </source>
</evidence>
<evidence type="ECO:0000313" key="10">
    <source>
        <dbReference type="Proteomes" id="UP000028981"/>
    </source>
</evidence>
<feature type="domain" description="ABC transporter" evidence="8">
    <location>
        <begin position="12"/>
        <end position="203"/>
    </location>
</feature>
<keyword evidence="10" id="KW-1185">Reference proteome</keyword>
<name>A0A087M001_9HYPH</name>
<reference evidence="9 10" key="1">
    <citation type="submission" date="2014-08" db="EMBL/GenBank/DDBJ databases">
        <authorList>
            <person name="Hassan Y.I."/>
            <person name="Lepp D."/>
            <person name="Zhou T."/>
        </authorList>
    </citation>
    <scope>NUCLEOTIDE SEQUENCE [LARGE SCALE GENOMIC DNA]</scope>
    <source>
        <strain evidence="9 10">IFO13584</strain>
    </source>
</reference>
<evidence type="ECO:0000313" key="9">
    <source>
        <dbReference type="EMBL" id="KFL30204.1"/>
    </source>
</evidence>
<sequence>MTEGQVHSPLCLKTFALGVGRGETMLARDIALSVSAGHGLMLRGPNGAGKSTLLLTLAGLLSPLEGSIVLEGHDEDFGPAFHHCGHRNAIRPRLTAVETLEFWRGINGNPALPVAEALERVGLRRLARLDAAYLSAGQQRRLALARLLVSARPVWLLDEPTSALDAEGQKLLAGLIEDHLAAGGIAVIASHDAIALDNLAVFTLETGA</sequence>
<dbReference type="InterPro" id="IPR017871">
    <property type="entry name" value="ABC_transporter-like_CS"/>
</dbReference>
<dbReference type="PANTHER" id="PTHR43499">
    <property type="entry name" value="ABC TRANSPORTER I FAMILY MEMBER 1"/>
    <property type="match status" value="1"/>
</dbReference>
<dbReference type="SMART" id="SM00382">
    <property type="entry name" value="AAA"/>
    <property type="match status" value="1"/>
</dbReference>
<dbReference type="STRING" id="46914.JP75_16590"/>
<evidence type="ECO:0000256" key="2">
    <source>
        <dbReference type="ARBA" id="ARBA00022448"/>
    </source>
</evidence>
<dbReference type="NCBIfam" id="TIGR01189">
    <property type="entry name" value="ccmA"/>
    <property type="match status" value="1"/>
</dbReference>
<dbReference type="SUPFAM" id="SSF52540">
    <property type="entry name" value="P-loop containing nucleoside triphosphate hydrolases"/>
    <property type="match status" value="1"/>
</dbReference>
<dbReference type="RefSeq" id="WP_035084870.1">
    <property type="nucleotide sequence ID" value="NZ_JQGC01000015.1"/>
</dbReference>
<keyword evidence="4" id="KW-0201">Cytochrome c-type biogenesis</keyword>
<keyword evidence="7" id="KW-0472">Membrane</keyword>
<dbReference type="PROSITE" id="PS50893">
    <property type="entry name" value="ABC_TRANSPORTER_2"/>
    <property type="match status" value="1"/>
</dbReference>
<dbReference type="GO" id="GO:0022857">
    <property type="term" value="F:transmembrane transporter activity"/>
    <property type="evidence" value="ECO:0007669"/>
    <property type="project" value="InterPro"/>
</dbReference>
<dbReference type="GO" id="GO:0016887">
    <property type="term" value="F:ATP hydrolysis activity"/>
    <property type="evidence" value="ECO:0007669"/>
    <property type="project" value="InterPro"/>
</dbReference>
<keyword evidence="6" id="KW-1278">Translocase</keyword>
<evidence type="ECO:0000256" key="6">
    <source>
        <dbReference type="ARBA" id="ARBA00022967"/>
    </source>
</evidence>
<gene>
    <name evidence="9" type="ORF">JP75_16590</name>
</gene>
<keyword evidence="3" id="KW-0547">Nucleotide-binding</keyword>
<comment type="similarity">
    <text evidence="1">Belongs to the ABC transporter superfamily.</text>
</comment>
<dbReference type="InterPro" id="IPR003593">
    <property type="entry name" value="AAA+_ATPase"/>
</dbReference>
<evidence type="ECO:0000259" key="8">
    <source>
        <dbReference type="PROSITE" id="PS50893"/>
    </source>
</evidence>
<dbReference type="GO" id="GO:0005524">
    <property type="term" value="F:ATP binding"/>
    <property type="evidence" value="ECO:0007669"/>
    <property type="project" value="UniProtKB-KW"/>
</dbReference>
<dbReference type="Proteomes" id="UP000028981">
    <property type="component" value="Unassembled WGS sequence"/>
</dbReference>
<dbReference type="EMBL" id="JQGC01000015">
    <property type="protein sequence ID" value="KFL30204.1"/>
    <property type="molecule type" value="Genomic_DNA"/>
</dbReference>
<organism evidence="9 10">
    <name type="scientific">Devosia riboflavina</name>
    <dbReference type="NCBI Taxonomy" id="46914"/>
    <lineage>
        <taxon>Bacteria</taxon>
        <taxon>Pseudomonadati</taxon>
        <taxon>Pseudomonadota</taxon>
        <taxon>Alphaproteobacteria</taxon>
        <taxon>Hyphomicrobiales</taxon>
        <taxon>Devosiaceae</taxon>
        <taxon>Devosia</taxon>
    </lineage>
</organism>
<evidence type="ECO:0000256" key="3">
    <source>
        <dbReference type="ARBA" id="ARBA00022741"/>
    </source>
</evidence>
<proteinExistence type="inferred from homology"/>
<dbReference type="InterPro" id="IPR005895">
    <property type="entry name" value="ABC_transptr_haem_export_CcmA"/>
</dbReference>
<accession>A0A087M001</accession>
<evidence type="ECO:0000256" key="7">
    <source>
        <dbReference type="ARBA" id="ARBA00023136"/>
    </source>
</evidence>
<dbReference type="Pfam" id="PF00005">
    <property type="entry name" value="ABC_tran"/>
    <property type="match status" value="1"/>
</dbReference>
<dbReference type="InterPro" id="IPR003439">
    <property type="entry name" value="ABC_transporter-like_ATP-bd"/>
</dbReference>
<comment type="caution">
    <text evidence="9">The sequence shown here is derived from an EMBL/GenBank/DDBJ whole genome shotgun (WGS) entry which is preliminary data.</text>
</comment>
<dbReference type="OrthoDB" id="9800654at2"/>
<dbReference type="PROSITE" id="PS00211">
    <property type="entry name" value="ABC_TRANSPORTER_1"/>
    <property type="match status" value="1"/>
</dbReference>
<evidence type="ECO:0000256" key="1">
    <source>
        <dbReference type="ARBA" id="ARBA00005417"/>
    </source>
</evidence>
<dbReference type="Gene3D" id="3.40.50.300">
    <property type="entry name" value="P-loop containing nucleotide triphosphate hydrolases"/>
    <property type="match status" value="1"/>
</dbReference>
<keyword evidence="2" id="KW-0813">Transport</keyword>
<dbReference type="GO" id="GO:0017004">
    <property type="term" value="P:cytochrome complex assembly"/>
    <property type="evidence" value="ECO:0007669"/>
    <property type="project" value="UniProtKB-KW"/>
</dbReference>
<protein>
    <recommendedName>
        <fullName evidence="8">ABC transporter domain-containing protein</fullName>
    </recommendedName>
</protein>
<dbReference type="InterPro" id="IPR027417">
    <property type="entry name" value="P-loop_NTPase"/>
</dbReference>
<evidence type="ECO:0000256" key="4">
    <source>
        <dbReference type="ARBA" id="ARBA00022748"/>
    </source>
</evidence>